<protein>
    <recommendedName>
        <fullName evidence="4">SET domain-containing protein</fullName>
    </recommendedName>
</protein>
<dbReference type="Gene3D" id="3.90.1410.10">
    <property type="entry name" value="set domain protein methyltransferase, domain 1"/>
    <property type="match status" value="1"/>
</dbReference>
<evidence type="ECO:0000313" key="5">
    <source>
        <dbReference type="EMBL" id="KAF5331133.1"/>
    </source>
</evidence>
<evidence type="ECO:0000256" key="1">
    <source>
        <dbReference type="ARBA" id="ARBA00022603"/>
    </source>
</evidence>
<dbReference type="GO" id="GO:0032259">
    <property type="term" value="P:methylation"/>
    <property type="evidence" value="ECO:0007669"/>
    <property type="project" value="UniProtKB-KW"/>
</dbReference>
<dbReference type="InterPro" id="IPR050600">
    <property type="entry name" value="SETD3_SETD6_MTase"/>
</dbReference>
<keyword evidence="1" id="KW-0489">Methyltransferase</keyword>
<dbReference type="OrthoDB" id="341421at2759"/>
<reference evidence="5 6" key="1">
    <citation type="journal article" date="2020" name="ISME J.">
        <title>Uncovering the hidden diversity of litter-decomposition mechanisms in mushroom-forming fungi.</title>
        <authorList>
            <person name="Floudas D."/>
            <person name="Bentzer J."/>
            <person name="Ahren D."/>
            <person name="Johansson T."/>
            <person name="Persson P."/>
            <person name="Tunlid A."/>
        </authorList>
    </citation>
    <scope>NUCLEOTIDE SEQUENCE [LARGE SCALE GENOMIC DNA]</scope>
    <source>
        <strain evidence="5 6">CBS 101986</strain>
    </source>
</reference>
<dbReference type="AlphaFoldDB" id="A0A8H5BZ21"/>
<dbReference type="GO" id="GO:0016279">
    <property type="term" value="F:protein-lysine N-methyltransferase activity"/>
    <property type="evidence" value="ECO:0007669"/>
    <property type="project" value="InterPro"/>
</dbReference>
<dbReference type="InterPro" id="IPR046341">
    <property type="entry name" value="SET_dom_sf"/>
</dbReference>
<keyword evidence="3" id="KW-0949">S-adenosyl-L-methionine</keyword>
<accession>A0A8H5BZ21</accession>
<evidence type="ECO:0000256" key="2">
    <source>
        <dbReference type="ARBA" id="ARBA00022679"/>
    </source>
</evidence>
<dbReference type="PANTHER" id="PTHR13271">
    <property type="entry name" value="UNCHARACTERIZED PUTATIVE METHYLTRANSFERASE"/>
    <property type="match status" value="1"/>
</dbReference>
<keyword evidence="2" id="KW-0808">Transferase</keyword>
<dbReference type="InterPro" id="IPR001214">
    <property type="entry name" value="SET_dom"/>
</dbReference>
<sequence length="475" mass="53926">MDHDANLHPYWGQLIQWLSDLGMDVYEEKLPVQARSSPGAGYGLFATRHIAPSTPLFNIPAKALMNSLTLAPHYPSPPKGFTCTQYVALHLMLHRPQDGQAATDPLFGPYISVLPREFDSHPLTWLWKHEHGGHTNSSESLLLNTLAPRMMSKLDKMSNLFEVDWNTTNKYLQDHAELLRNRVIDSKLEEDYLWAWLNVNTRCIYHRLTQSRSSPDNMTLCPILDFANHTTKAPYTIPKPTNAEIWNTGPLGKRKLGDNFILLSPSSVTILPNEELFLRYGAHPNSTLFTEYGFVNLSMLSDGADDSDDYHDPQIELEGAVERLFTKRGAVGAWLKETLDAEGYWGDWTMHSEPAPAHPSYRLITTLRLYHLLPESSTTIPSDIEKLLDSWRDTTLGKRPNISLENERQWRSTLESICHEVATEAEEGVARIRALEITGVPCIGNWTKQCIETLWQEEIDVAVAVLHSLENNEEF</sequence>
<dbReference type="SUPFAM" id="SSF82199">
    <property type="entry name" value="SET domain"/>
    <property type="match status" value="1"/>
</dbReference>
<dbReference type="Proteomes" id="UP000567179">
    <property type="component" value="Unassembled WGS sequence"/>
</dbReference>
<gene>
    <name evidence="5" type="ORF">D9619_005567</name>
</gene>
<dbReference type="InterPro" id="IPR044429">
    <property type="entry name" value="SETD4_SET"/>
</dbReference>
<evidence type="ECO:0000313" key="6">
    <source>
        <dbReference type="Proteomes" id="UP000567179"/>
    </source>
</evidence>
<proteinExistence type="predicted"/>
<dbReference type="PROSITE" id="PS50280">
    <property type="entry name" value="SET"/>
    <property type="match status" value="1"/>
</dbReference>
<evidence type="ECO:0000259" key="4">
    <source>
        <dbReference type="PROSITE" id="PS50280"/>
    </source>
</evidence>
<name>A0A8H5BZ21_9AGAR</name>
<organism evidence="5 6">
    <name type="scientific">Psilocybe cf. subviscida</name>
    <dbReference type="NCBI Taxonomy" id="2480587"/>
    <lineage>
        <taxon>Eukaryota</taxon>
        <taxon>Fungi</taxon>
        <taxon>Dikarya</taxon>
        <taxon>Basidiomycota</taxon>
        <taxon>Agaricomycotina</taxon>
        <taxon>Agaricomycetes</taxon>
        <taxon>Agaricomycetidae</taxon>
        <taxon>Agaricales</taxon>
        <taxon>Agaricineae</taxon>
        <taxon>Strophariaceae</taxon>
        <taxon>Psilocybe</taxon>
    </lineage>
</organism>
<feature type="domain" description="SET" evidence="4">
    <location>
        <begin position="30"/>
        <end position="281"/>
    </location>
</feature>
<dbReference type="CDD" id="cd19177">
    <property type="entry name" value="SET_SETD4"/>
    <property type="match status" value="1"/>
</dbReference>
<evidence type="ECO:0000256" key="3">
    <source>
        <dbReference type="ARBA" id="ARBA00022691"/>
    </source>
</evidence>
<dbReference type="PANTHER" id="PTHR13271:SF47">
    <property type="entry name" value="ACTIN-HISTIDINE N-METHYLTRANSFERASE"/>
    <property type="match status" value="1"/>
</dbReference>
<comment type="caution">
    <text evidence="5">The sequence shown here is derived from an EMBL/GenBank/DDBJ whole genome shotgun (WGS) entry which is preliminary data.</text>
</comment>
<keyword evidence="6" id="KW-1185">Reference proteome</keyword>
<dbReference type="EMBL" id="JAACJJ010000001">
    <property type="protein sequence ID" value="KAF5331133.1"/>
    <property type="molecule type" value="Genomic_DNA"/>
</dbReference>